<dbReference type="Proteomes" id="UP000001064">
    <property type="component" value="Unassembled WGS sequence"/>
</dbReference>
<dbReference type="InParanoid" id="F0ZIV4"/>
<accession>F0ZIV4</accession>
<dbReference type="GeneID" id="10501333"/>
<reference evidence="3" key="1">
    <citation type="journal article" date="2011" name="Genome Biol.">
        <title>Comparative genomics of the social amoebae Dictyostelium discoideum and Dictyostelium purpureum.</title>
        <authorList>
            <consortium name="US DOE Joint Genome Institute (JGI-PGF)"/>
            <person name="Sucgang R."/>
            <person name="Kuo A."/>
            <person name="Tian X."/>
            <person name="Salerno W."/>
            <person name="Parikh A."/>
            <person name="Feasley C.L."/>
            <person name="Dalin E."/>
            <person name="Tu H."/>
            <person name="Huang E."/>
            <person name="Barry K."/>
            <person name="Lindquist E."/>
            <person name="Shapiro H."/>
            <person name="Bruce D."/>
            <person name="Schmutz J."/>
            <person name="Salamov A."/>
            <person name="Fey P."/>
            <person name="Gaudet P."/>
            <person name="Anjard C."/>
            <person name="Babu M.M."/>
            <person name="Basu S."/>
            <person name="Bushmanova Y."/>
            <person name="van der Wel H."/>
            <person name="Katoh-Kurasawa M."/>
            <person name="Dinh C."/>
            <person name="Coutinho P.M."/>
            <person name="Saito T."/>
            <person name="Elias M."/>
            <person name="Schaap P."/>
            <person name="Kay R.R."/>
            <person name="Henrissat B."/>
            <person name="Eichinger L."/>
            <person name="Rivero F."/>
            <person name="Putnam N.H."/>
            <person name="West C.M."/>
            <person name="Loomis W.F."/>
            <person name="Chisholm R.L."/>
            <person name="Shaulsky G."/>
            <person name="Strassmann J.E."/>
            <person name="Queller D.C."/>
            <person name="Kuspa A."/>
            <person name="Grigoriev I.V."/>
        </authorList>
    </citation>
    <scope>NUCLEOTIDE SEQUENCE [LARGE SCALE GENOMIC DNA]</scope>
    <source>
        <strain evidence="3">QSDP1</strain>
    </source>
</reference>
<evidence type="ECO:0000313" key="2">
    <source>
        <dbReference type="EMBL" id="EGC36108.1"/>
    </source>
</evidence>
<evidence type="ECO:0008006" key="4">
    <source>
        <dbReference type="Google" id="ProtNLM"/>
    </source>
</evidence>
<feature type="non-terminal residue" evidence="2">
    <location>
        <position position="1"/>
    </location>
</feature>
<dbReference type="AlphaFoldDB" id="F0ZIV4"/>
<evidence type="ECO:0000313" key="3">
    <source>
        <dbReference type="Proteomes" id="UP000001064"/>
    </source>
</evidence>
<keyword evidence="3" id="KW-1185">Reference proteome</keyword>
<dbReference type="KEGG" id="dpp:DICPUDRAFT_97677"/>
<sequence length="159" mass="18227">MKNSTTINEAPPIKKCYCDPSFEQEESTCNPAGCKTVSALFVLGFAIILVFCIYRFKQLRKRKDNRWPMFTLSLLTLTCIARIARSVLLLIEEKNLIIMGLLFLLPLGVLVCSFLNTLYVWVKIIFHFNFSKVVSKIFPFLGKIFIVSQIILMVLLIII</sequence>
<feature type="transmembrane region" description="Helical" evidence="1">
    <location>
        <begin position="97"/>
        <end position="121"/>
    </location>
</feature>
<feature type="transmembrane region" description="Helical" evidence="1">
    <location>
        <begin position="133"/>
        <end position="158"/>
    </location>
</feature>
<organism evidence="2 3">
    <name type="scientific">Dictyostelium purpureum</name>
    <name type="common">Slime mold</name>
    <dbReference type="NCBI Taxonomy" id="5786"/>
    <lineage>
        <taxon>Eukaryota</taxon>
        <taxon>Amoebozoa</taxon>
        <taxon>Evosea</taxon>
        <taxon>Eumycetozoa</taxon>
        <taxon>Dictyostelia</taxon>
        <taxon>Dictyosteliales</taxon>
        <taxon>Dictyosteliaceae</taxon>
        <taxon>Dictyostelium</taxon>
    </lineage>
</organism>
<feature type="transmembrane region" description="Helical" evidence="1">
    <location>
        <begin position="68"/>
        <end position="91"/>
    </location>
</feature>
<keyword evidence="1" id="KW-1133">Transmembrane helix</keyword>
<dbReference type="VEuPathDB" id="AmoebaDB:DICPUDRAFT_97677"/>
<gene>
    <name evidence="2" type="ORF">DICPUDRAFT_97677</name>
</gene>
<dbReference type="EMBL" id="GL871037">
    <property type="protein sequence ID" value="EGC36108.1"/>
    <property type="molecule type" value="Genomic_DNA"/>
</dbReference>
<proteinExistence type="predicted"/>
<feature type="transmembrane region" description="Helical" evidence="1">
    <location>
        <begin position="37"/>
        <end position="56"/>
    </location>
</feature>
<keyword evidence="1" id="KW-0812">Transmembrane</keyword>
<dbReference type="OrthoDB" id="17797at2759"/>
<dbReference type="RefSeq" id="XP_003287365.1">
    <property type="nucleotide sequence ID" value="XM_003287317.1"/>
</dbReference>
<keyword evidence="1" id="KW-0472">Membrane</keyword>
<name>F0ZIV4_DICPU</name>
<protein>
    <recommendedName>
        <fullName evidence="4">G-protein coupled receptors family 3 profile domain-containing protein</fullName>
    </recommendedName>
</protein>
<evidence type="ECO:0000256" key="1">
    <source>
        <dbReference type="SAM" id="Phobius"/>
    </source>
</evidence>